<proteinExistence type="inferred from homology"/>
<accession>W9GR83</accession>
<dbReference type="InterPro" id="IPR047817">
    <property type="entry name" value="ABC2_TM_bact-type"/>
</dbReference>
<feature type="transmembrane region" description="Helical" evidence="9">
    <location>
        <begin position="96"/>
        <end position="115"/>
    </location>
</feature>
<keyword evidence="7 9" id="KW-1133">Transmembrane helix</keyword>
<evidence type="ECO:0000256" key="1">
    <source>
        <dbReference type="ARBA" id="ARBA00004429"/>
    </source>
</evidence>
<dbReference type="PANTHER" id="PTHR30413">
    <property type="entry name" value="INNER MEMBRANE TRANSPORT PERMEASE"/>
    <property type="match status" value="1"/>
</dbReference>
<evidence type="ECO:0000259" key="10">
    <source>
        <dbReference type="PROSITE" id="PS51012"/>
    </source>
</evidence>
<dbReference type="GO" id="GO:0140359">
    <property type="term" value="F:ABC-type transporter activity"/>
    <property type="evidence" value="ECO:0007669"/>
    <property type="project" value="InterPro"/>
</dbReference>
<evidence type="ECO:0000256" key="6">
    <source>
        <dbReference type="ARBA" id="ARBA00022692"/>
    </source>
</evidence>
<keyword evidence="8 9" id="KW-0472">Membrane</keyword>
<dbReference type="Proteomes" id="UP000019494">
    <property type="component" value="Unassembled WGS sequence"/>
</dbReference>
<comment type="caution">
    <text evidence="9">Lacks conserved residue(s) required for the propagation of feature annotation.</text>
</comment>
<comment type="similarity">
    <text evidence="2 9">Belongs to the ABC-2 integral membrane protein family.</text>
</comment>
<dbReference type="RefSeq" id="WP_051518086.1">
    <property type="nucleotide sequence ID" value="NZ_AWQS01000009.1"/>
</dbReference>
<evidence type="ECO:0000256" key="2">
    <source>
        <dbReference type="ARBA" id="ARBA00007783"/>
    </source>
</evidence>
<feature type="transmembrane region" description="Helical" evidence="9">
    <location>
        <begin position="261"/>
        <end position="281"/>
    </location>
</feature>
<comment type="caution">
    <text evidence="11">The sequence shown here is derived from an EMBL/GenBank/DDBJ whole genome shotgun (WGS) entry which is preliminary data.</text>
</comment>
<dbReference type="PATRIC" id="fig|584657.3.peg.474"/>
<evidence type="ECO:0000256" key="3">
    <source>
        <dbReference type="ARBA" id="ARBA00022448"/>
    </source>
</evidence>
<feature type="transmembrane region" description="Helical" evidence="9">
    <location>
        <begin position="172"/>
        <end position="194"/>
    </location>
</feature>
<keyword evidence="3 9" id="KW-0813">Transport</keyword>
<keyword evidence="6 9" id="KW-0812">Transmembrane</keyword>
<dbReference type="PROSITE" id="PS51012">
    <property type="entry name" value="ABC_TM2"/>
    <property type="match status" value="1"/>
</dbReference>
<dbReference type="OrthoDB" id="4186295at2"/>
<evidence type="ECO:0000313" key="11">
    <source>
        <dbReference type="EMBL" id="EWT07542.1"/>
    </source>
</evidence>
<evidence type="ECO:0000256" key="8">
    <source>
        <dbReference type="ARBA" id="ARBA00023136"/>
    </source>
</evidence>
<feature type="transmembrane region" description="Helical" evidence="9">
    <location>
        <begin position="61"/>
        <end position="84"/>
    </location>
</feature>
<keyword evidence="12" id="KW-1185">Reference proteome</keyword>
<protein>
    <recommendedName>
        <fullName evidence="9">Transport permease protein</fullName>
    </recommendedName>
</protein>
<keyword evidence="4 9" id="KW-1003">Cell membrane</keyword>
<evidence type="ECO:0000256" key="7">
    <source>
        <dbReference type="ARBA" id="ARBA00022989"/>
    </source>
</evidence>
<keyword evidence="5" id="KW-0997">Cell inner membrane</keyword>
<comment type="subcellular location">
    <subcellularLocation>
        <location evidence="1">Cell inner membrane</location>
        <topology evidence="1">Multi-pass membrane protein</topology>
    </subcellularLocation>
    <subcellularLocation>
        <location evidence="9">Cell membrane</location>
        <topology evidence="9">Multi-pass membrane protein</topology>
    </subcellularLocation>
</comment>
<gene>
    <name evidence="11" type="ORF">N864_06465</name>
</gene>
<evidence type="ECO:0000313" key="12">
    <source>
        <dbReference type="Proteomes" id="UP000019494"/>
    </source>
</evidence>
<dbReference type="GO" id="GO:0015920">
    <property type="term" value="P:lipopolysaccharide transport"/>
    <property type="evidence" value="ECO:0007669"/>
    <property type="project" value="TreeGrafter"/>
</dbReference>
<dbReference type="PANTHER" id="PTHR30413:SF8">
    <property type="entry name" value="TRANSPORT PERMEASE PROTEIN"/>
    <property type="match status" value="1"/>
</dbReference>
<dbReference type="InterPro" id="IPR013525">
    <property type="entry name" value="ABC2_TM"/>
</dbReference>
<dbReference type="Pfam" id="PF01061">
    <property type="entry name" value="ABC2_membrane"/>
    <property type="match status" value="1"/>
</dbReference>
<feature type="transmembrane region" description="Helical" evidence="9">
    <location>
        <begin position="136"/>
        <end position="160"/>
    </location>
</feature>
<dbReference type="EMBL" id="AWQS01000009">
    <property type="protein sequence ID" value="EWT07542.1"/>
    <property type="molecule type" value="Genomic_DNA"/>
</dbReference>
<evidence type="ECO:0000256" key="9">
    <source>
        <dbReference type="RuleBase" id="RU361157"/>
    </source>
</evidence>
<feature type="domain" description="ABC transmembrane type-2" evidence="10">
    <location>
        <begin position="64"/>
        <end position="283"/>
    </location>
</feature>
<sequence length="292" mass="32455">MSSESPVALGGSRQDFTPPVHIYEPHRAGIPNLGPYIRELWRRREFASESSKAALRSENTLTVFGQVWMVLNPLLLAGVYYLLVSVLSGKPQGWGYFSHLTGGLFAFYFVSNSMMSGAQSIVGGGKLLLNTSFPRLLMPFAAVRTAFFRFLPTVPVYLLFHVLAGNPWNLGTLSALAFLFLLVIFSLGIAAFFATIQVYFRDATSFLPYLNRIWLYVSPVLITIDKMPKELRSLGEINPLFSLLGGYTEALVSGTVPSLRLWLFASGWSVAALVIGSLFFISRERDFAVRIF</sequence>
<organism evidence="11 12">
    <name type="scientific">Intrasporangium chromatireducens Q5-1</name>
    <dbReference type="NCBI Taxonomy" id="584657"/>
    <lineage>
        <taxon>Bacteria</taxon>
        <taxon>Bacillati</taxon>
        <taxon>Actinomycetota</taxon>
        <taxon>Actinomycetes</taxon>
        <taxon>Micrococcales</taxon>
        <taxon>Intrasporangiaceae</taxon>
        <taxon>Intrasporangium</taxon>
    </lineage>
</organism>
<name>W9GR83_9MICO</name>
<dbReference type="GO" id="GO:0005886">
    <property type="term" value="C:plasma membrane"/>
    <property type="evidence" value="ECO:0007669"/>
    <property type="project" value="UniProtKB-SubCell"/>
</dbReference>
<reference evidence="12" key="1">
    <citation type="submission" date="2013-08" db="EMBL/GenBank/DDBJ databases">
        <title>Intrasporangium oryzae NRRL B-24470.</title>
        <authorList>
            <person name="Liu H."/>
            <person name="Wang G."/>
        </authorList>
    </citation>
    <scope>NUCLEOTIDE SEQUENCE [LARGE SCALE GENOMIC DNA]</scope>
    <source>
        <strain evidence="12">Q5-1</strain>
    </source>
</reference>
<evidence type="ECO:0000256" key="5">
    <source>
        <dbReference type="ARBA" id="ARBA00022519"/>
    </source>
</evidence>
<evidence type="ECO:0000256" key="4">
    <source>
        <dbReference type="ARBA" id="ARBA00022475"/>
    </source>
</evidence>
<dbReference type="AlphaFoldDB" id="W9GR83"/>